<dbReference type="AlphaFoldDB" id="A0A921SSJ1"/>
<dbReference type="Proteomes" id="UP000760668">
    <property type="component" value="Unassembled WGS sequence"/>
</dbReference>
<protein>
    <submittedName>
        <fullName evidence="3">Copper amine oxidase N-terminal domain-containing protein</fullName>
    </submittedName>
</protein>
<dbReference type="SUPFAM" id="SSF55383">
    <property type="entry name" value="Copper amine oxidase, domain N"/>
    <property type="match status" value="1"/>
</dbReference>
<dbReference type="Gene3D" id="3.30.457.10">
    <property type="entry name" value="Copper amine oxidase-like, N-terminal domain"/>
    <property type="match status" value="1"/>
</dbReference>
<feature type="domain" description="Copper amine oxidase-like N-terminal" evidence="2">
    <location>
        <begin position="30"/>
        <end position="141"/>
    </location>
</feature>
<dbReference type="InterPro" id="IPR036582">
    <property type="entry name" value="Mao_N_sf"/>
</dbReference>
<evidence type="ECO:0000259" key="2">
    <source>
        <dbReference type="Pfam" id="PF07833"/>
    </source>
</evidence>
<dbReference type="PROSITE" id="PS51257">
    <property type="entry name" value="PROKAR_LIPOPROTEIN"/>
    <property type="match status" value="1"/>
</dbReference>
<evidence type="ECO:0000313" key="4">
    <source>
        <dbReference type="Proteomes" id="UP000760668"/>
    </source>
</evidence>
<gene>
    <name evidence="3" type="ORF">K8V01_04290</name>
</gene>
<accession>A0A921SSJ1</accession>
<sequence length="272" mass="28083">MKKMMCGVLCAALLACSAGAAAAGSYTVTVDGAALDLSGKTPFVSQDKVMVPLRPVAEALGYTVTWTAEDAQRVEIDNGVVRTWVDIGVDSYCRTSSTAIGMGAPVSFGAAPVAMDNTTYVPVDLFAMMGDTVETDGTDITLSAMESQTQIPNPIVAYDTLEKAVAAAGVKAVLPAFPAEWRQEEFSVIGGTLLQVIYTDGTDTAVFRAAAGDGDTSGDYNAYDSTWTVGDVTLKGSGDRAVLALWQRDGVSYSLSFSAPVDGAAAAALAGI</sequence>
<keyword evidence="1" id="KW-0732">Signal</keyword>
<evidence type="ECO:0000313" key="3">
    <source>
        <dbReference type="EMBL" id="HJG86229.1"/>
    </source>
</evidence>
<comment type="caution">
    <text evidence="3">The sequence shown here is derived from an EMBL/GenBank/DDBJ whole genome shotgun (WGS) entry which is preliminary data.</text>
</comment>
<evidence type="ECO:0000256" key="1">
    <source>
        <dbReference type="SAM" id="SignalP"/>
    </source>
</evidence>
<organism evidence="3 4">
    <name type="scientific">Pseudoflavonifractor capillosus</name>
    <dbReference type="NCBI Taxonomy" id="106588"/>
    <lineage>
        <taxon>Bacteria</taxon>
        <taxon>Bacillati</taxon>
        <taxon>Bacillota</taxon>
        <taxon>Clostridia</taxon>
        <taxon>Eubacteriales</taxon>
        <taxon>Oscillospiraceae</taxon>
        <taxon>Pseudoflavonifractor</taxon>
    </lineage>
</organism>
<feature type="chain" id="PRO_5037573484" evidence="1">
    <location>
        <begin position="23"/>
        <end position="272"/>
    </location>
</feature>
<reference evidence="3" key="1">
    <citation type="journal article" date="2021" name="PeerJ">
        <title>Extensive microbial diversity within the chicken gut microbiome revealed by metagenomics and culture.</title>
        <authorList>
            <person name="Gilroy R."/>
            <person name="Ravi A."/>
            <person name="Getino M."/>
            <person name="Pursley I."/>
            <person name="Horton D.L."/>
            <person name="Alikhan N.F."/>
            <person name="Baker D."/>
            <person name="Gharbi K."/>
            <person name="Hall N."/>
            <person name="Watson M."/>
            <person name="Adriaenssens E.M."/>
            <person name="Foster-Nyarko E."/>
            <person name="Jarju S."/>
            <person name="Secka A."/>
            <person name="Antonio M."/>
            <person name="Oren A."/>
            <person name="Chaudhuri R.R."/>
            <person name="La Ragione R."/>
            <person name="Hildebrand F."/>
            <person name="Pallen M.J."/>
        </authorList>
    </citation>
    <scope>NUCLEOTIDE SEQUENCE</scope>
    <source>
        <strain evidence="3">CHK179-5677</strain>
    </source>
</reference>
<dbReference type="Pfam" id="PF07833">
    <property type="entry name" value="Cu_amine_oxidN1"/>
    <property type="match status" value="1"/>
</dbReference>
<reference evidence="3" key="2">
    <citation type="submission" date="2021-09" db="EMBL/GenBank/DDBJ databases">
        <authorList>
            <person name="Gilroy R."/>
        </authorList>
    </citation>
    <scope>NUCLEOTIDE SEQUENCE</scope>
    <source>
        <strain evidence="3">CHK179-5677</strain>
    </source>
</reference>
<dbReference type="InterPro" id="IPR012854">
    <property type="entry name" value="Cu_amine_oxidase-like_N"/>
</dbReference>
<name>A0A921SSJ1_9FIRM</name>
<proteinExistence type="predicted"/>
<dbReference type="RefSeq" id="WP_295368500.1">
    <property type="nucleotide sequence ID" value="NZ_DYUC01000038.1"/>
</dbReference>
<feature type="signal peptide" evidence="1">
    <location>
        <begin position="1"/>
        <end position="22"/>
    </location>
</feature>
<dbReference type="EMBL" id="DYUC01000038">
    <property type="protein sequence ID" value="HJG86229.1"/>
    <property type="molecule type" value="Genomic_DNA"/>
</dbReference>